<dbReference type="GO" id="GO:0005773">
    <property type="term" value="C:vacuole"/>
    <property type="evidence" value="ECO:0007669"/>
    <property type="project" value="GOC"/>
</dbReference>
<evidence type="ECO:0000256" key="7">
    <source>
        <dbReference type="ARBA" id="ARBA00022807"/>
    </source>
</evidence>
<evidence type="ECO:0000313" key="12">
    <source>
        <dbReference type="WBParaSite" id="TCNE_0000606801-mRNA-1"/>
    </source>
</evidence>
<feature type="domain" description="Legumain prodomain" evidence="9">
    <location>
        <begin position="794"/>
        <end position="888"/>
    </location>
</feature>
<protein>
    <recommendedName>
        <fullName evidence="3">legumain</fullName>
        <ecNumber evidence="3">3.4.22.34</ecNumber>
    </recommendedName>
</protein>
<reference evidence="12" key="1">
    <citation type="submission" date="2016-06" db="UniProtKB">
        <authorList>
            <consortium name="WormBaseParasite"/>
        </authorList>
    </citation>
    <scope>IDENTIFICATION</scope>
</reference>
<evidence type="ECO:0000259" key="9">
    <source>
        <dbReference type="Pfam" id="PF20985"/>
    </source>
</evidence>
<comment type="catalytic activity">
    <reaction evidence="1">
        <text>Hydrolysis of proteins and small molecule substrates at -Asn-|-Xaa- bonds.</text>
        <dbReference type="EC" id="3.4.22.34"/>
    </reaction>
</comment>
<evidence type="ECO:0000256" key="4">
    <source>
        <dbReference type="ARBA" id="ARBA00022670"/>
    </source>
</evidence>
<evidence type="ECO:0000256" key="1">
    <source>
        <dbReference type="ARBA" id="ARBA00000810"/>
    </source>
</evidence>
<dbReference type="Proteomes" id="UP000050794">
    <property type="component" value="Unassembled WGS sequence"/>
</dbReference>
<evidence type="ECO:0000256" key="5">
    <source>
        <dbReference type="ARBA" id="ARBA00022729"/>
    </source>
</evidence>
<reference evidence="10 11" key="2">
    <citation type="submission" date="2018-11" db="EMBL/GenBank/DDBJ databases">
        <authorList>
            <consortium name="Pathogen Informatics"/>
        </authorList>
    </citation>
    <scope>NUCLEOTIDE SEQUENCE [LARGE SCALE GENOMIC DNA]</scope>
</reference>
<dbReference type="InterPro" id="IPR001096">
    <property type="entry name" value="Peptidase_C13"/>
</dbReference>
<sequence>MMFIYQLTTFVYVFGTIRLSDGSEVENYRKIWALIAVGSNGWINYRHQAGACHAFHVLRDHGVADENIILMMYDDIANHKENPNPGKIFNRPGGPNVYDGVKIDYSGSDVTPENFLAVLQGDANSVKGGSGRVIESTSSDRIFIYYVDHGGTGLIEFPNAILTVKDLNDALRSMHEKRKYHQILFYMEACEGGSMFKNVLPINISVYAVTSANEHESAWGCYCDGVGPHMPCLGDVFSVSWMENADVSDLRTEKLKTQVGIARKAAILSHVMEYGNVSVSEQYASNFEGWKQRSRSAQLFSDPKKGLSMMPVREIPIMMLRKKLKTLRRPHEKSFIRHKIKSMLKKRGYLKKFFTRLVADLVSDRSLQERIIAQHPAALTNLHCFDDIVKAFHTTCFNFTRTAFKTPDGKVKWNSSSLSERDASALSTHPLLCVYGHKKCVLKLPRPHSVVYGTEVAFGPFVGESNILVFHLGYASSLINKELNEPSENHPRIWALLVAGSNGWFNYRHQADICHAYHILRRHGIPQEHIITMMYDDVANSKENPYPGKLYNKPHGEEVYHGVKIDYRGVDVTPKNFLAVLQGNASAVEGGNGRVIKSNAHDHIFVYFSDHGATGLIAFPDDILSASDLYMALRNMHRRRHFGQLAFYLEACESGSMFKGILPKDIGVYAMTAANDHESSYGYYCDNDMSLPCMGDQFSINWMEDSDVEQLNKELIEWQYEIVKTKTNLSHVMQYGNLSIGKQFVADFQGWKKASQRKESPVSAWPVRDIPMLMLRKQLSQEESTDKRIEIINKLRKLQRKREYLDNFMMGLVEAIIHDPVNQLRALNSHPRALTNLKCHDRLVKAFHRHCFNFSHNPYALKYAFVLANICEERIDAEIVINKLIEHCYDIQITAIY</sequence>
<evidence type="ECO:0000256" key="8">
    <source>
        <dbReference type="SAM" id="SignalP"/>
    </source>
</evidence>
<evidence type="ECO:0000313" key="10">
    <source>
        <dbReference type="EMBL" id="VDM37351.1"/>
    </source>
</evidence>
<gene>
    <name evidence="10" type="ORF">TCNE_LOCUS6068</name>
</gene>
<feature type="chain" id="PRO_5044553108" description="legumain" evidence="8">
    <location>
        <begin position="23"/>
        <end position="897"/>
    </location>
</feature>
<keyword evidence="5 8" id="KW-0732">Signal</keyword>
<feature type="signal peptide" evidence="8">
    <location>
        <begin position="1"/>
        <end position="22"/>
    </location>
</feature>
<evidence type="ECO:0000256" key="2">
    <source>
        <dbReference type="ARBA" id="ARBA00009941"/>
    </source>
</evidence>
<dbReference type="EMBL" id="UYWY01019433">
    <property type="protein sequence ID" value="VDM37351.1"/>
    <property type="molecule type" value="Genomic_DNA"/>
</dbReference>
<dbReference type="GO" id="GO:0004197">
    <property type="term" value="F:cysteine-type endopeptidase activity"/>
    <property type="evidence" value="ECO:0007669"/>
    <property type="project" value="UniProtKB-EC"/>
</dbReference>
<evidence type="ECO:0000313" key="11">
    <source>
        <dbReference type="Proteomes" id="UP000050794"/>
    </source>
</evidence>
<dbReference type="PANTHER" id="PTHR12000">
    <property type="entry name" value="HEMOGLOBINASE FAMILY MEMBER"/>
    <property type="match status" value="1"/>
</dbReference>
<keyword evidence="4" id="KW-0645">Protease</keyword>
<dbReference type="InterPro" id="IPR046427">
    <property type="entry name" value="Legumain_prodom_sf"/>
</dbReference>
<dbReference type="GO" id="GO:0006624">
    <property type="term" value="P:vacuolar protein processing"/>
    <property type="evidence" value="ECO:0007669"/>
    <property type="project" value="TreeGrafter"/>
</dbReference>
<dbReference type="EC" id="3.4.22.34" evidence="3"/>
<dbReference type="AlphaFoldDB" id="A0A183UC48"/>
<accession>A0A183UC48</accession>
<comment type="similarity">
    <text evidence="2">Belongs to the peptidase C13 family.</text>
</comment>
<dbReference type="Pfam" id="PF01650">
    <property type="entry name" value="Peptidase_C13"/>
    <property type="match status" value="2"/>
</dbReference>
<organism evidence="11 12">
    <name type="scientific">Toxocara canis</name>
    <name type="common">Canine roundworm</name>
    <dbReference type="NCBI Taxonomy" id="6265"/>
    <lineage>
        <taxon>Eukaryota</taxon>
        <taxon>Metazoa</taxon>
        <taxon>Ecdysozoa</taxon>
        <taxon>Nematoda</taxon>
        <taxon>Chromadorea</taxon>
        <taxon>Rhabditida</taxon>
        <taxon>Spirurina</taxon>
        <taxon>Ascaridomorpha</taxon>
        <taxon>Ascaridoidea</taxon>
        <taxon>Toxocaridae</taxon>
        <taxon>Toxocara</taxon>
    </lineage>
</organism>
<proteinExistence type="inferred from homology"/>
<dbReference type="Gene3D" id="3.40.50.1460">
    <property type="match status" value="2"/>
</dbReference>
<dbReference type="PANTHER" id="PTHR12000:SF42">
    <property type="entry name" value="LEGUMAIN"/>
    <property type="match status" value="1"/>
</dbReference>
<keyword evidence="6" id="KW-0378">Hydrolase</keyword>
<dbReference type="GO" id="GO:0051603">
    <property type="term" value="P:proteolysis involved in protein catabolic process"/>
    <property type="evidence" value="ECO:0007669"/>
    <property type="project" value="TreeGrafter"/>
</dbReference>
<dbReference type="InterPro" id="IPR048501">
    <property type="entry name" value="Legum_prodom"/>
</dbReference>
<name>A0A183UC48_TOXCA</name>
<evidence type="ECO:0000256" key="6">
    <source>
        <dbReference type="ARBA" id="ARBA00022801"/>
    </source>
</evidence>
<keyword evidence="7" id="KW-0788">Thiol protease</keyword>
<dbReference type="Pfam" id="PF20985">
    <property type="entry name" value="Legum_prodom"/>
    <property type="match status" value="1"/>
</dbReference>
<evidence type="ECO:0000256" key="3">
    <source>
        <dbReference type="ARBA" id="ARBA00012628"/>
    </source>
</evidence>
<dbReference type="FunFam" id="3.40.50.1460:FF:000006">
    <property type="entry name" value="Legumain"/>
    <property type="match status" value="2"/>
</dbReference>
<dbReference type="Gene3D" id="1.10.132.130">
    <property type="match status" value="2"/>
</dbReference>
<keyword evidence="11" id="KW-1185">Reference proteome</keyword>
<dbReference type="CDD" id="cd21115">
    <property type="entry name" value="legumain_C"/>
    <property type="match status" value="2"/>
</dbReference>
<dbReference type="WBParaSite" id="TCNE_0000606801-mRNA-1">
    <property type="protein sequence ID" value="TCNE_0000606801-mRNA-1"/>
    <property type="gene ID" value="TCNE_0000606801"/>
</dbReference>
<dbReference type="PRINTS" id="PR00776">
    <property type="entry name" value="HEMOGLOBNASE"/>
</dbReference>